<dbReference type="Gene3D" id="1.20.120.1220">
    <property type="match status" value="1"/>
</dbReference>
<dbReference type="Pfam" id="PF01478">
    <property type="entry name" value="Peptidase_A24"/>
    <property type="match status" value="1"/>
</dbReference>
<evidence type="ECO:0000256" key="2">
    <source>
        <dbReference type="SAM" id="Phobius"/>
    </source>
</evidence>
<evidence type="ECO:0000256" key="1">
    <source>
        <dbReference type="ARBA" id="ARBA00005801"/>
    </source>
</evidence>
<keyword evidence="2" id="KW-1133">Transmembrane helix</keyword>
<dbReference type="GO" id="GO:0006465">
    <property type="term" value="P:signal peptide processing"/>
    <property type="evidence" value="ECO:0007669"/>
    <property type="project" value="TreeGrafter"/>
</dbReference>
<keyword evidence="2" id="KW-0812">Transmembrane</keyword>
<name>A0A8J8MCF3_9FIRM</name>
<dbReference type="PANTHER" id="PTHR30487">
    <property type="entry name" value="TYPE 4 PREPILIN-LIKE PROTEINS LEADER PEPTIDE-PROCESSING ENZYME"/>
    <property type="match status" value="1"/>
</dbReference>
<feature type="transmembrane region" description="Helical" evidence="2">
    <location>
        <begin position="158"/>
        <end position="176"/>
    </location>
</feature>
<reference evidence="4 5" key="1">
    <citation type="submission" date="2020-07" db="EMBL/GenBank/DDBJ databases">
        <title>Vallitalea guaymasensis genome.</title>
        <authorList>
            <person name="Postec A."/>
        </authorList>
    </citation>
    <scope>NUCLEOTIDE SEQUENCE [LARGE SCALE GENOMIC DNA]</scope>
    <source>
        <strain evidence="4 5">Ra1766G1</strain>
    </source>
</reference>
<proteinExistence type="inferred from homology"/>
<sequence>MSIVIILIGLALGILTYSYSFDTNLKNIFSSNNKNRIKGLVVVIGVTTVTYLLYYQYQLTNYFIAMELTTWFLIITTIRDCKDKQIPMNVVIITFIIGVILVFFNPNVIWTHSLIGFVGIGGIIALISVLTKGAIGIGDALVIGTIGLILGYKMALAVLLYSLVLSGLIGLGLMAFGKVNRKTKLPMVPFMLCAFLIIIIL</sequence>
<feature type="transmembrane region" description="Helical" evidence="2">
    <location>
        <begin position="183"/>
        <end position="200"/>
    </location>
</feature>
<evidence type="ECO:0000313" key="5">
    <source>
        <dbReference type="Proteomes" id="UP000677305"/>
    </source>
</evidence>
<organism evidence="4 5">
    <name type="scientific">Vallitalea guaymasensis</name>
    <dbReference type="NCBI Taxonomy" id="1185412"/>
    <lineage>
        <taxon>Bacteria</taxon>
        <taxon>Bacillati</taxon>
        <taxon>Bacillota</taxon>
        <taxon>Clostridia</taxon>
        <taxon>Lachnospirales</taxon>
        <taxon>Vallitaleaceae</taxon>
        <taxon>Vallitalea</taxon>
    </lineage>
</organism>
<feature type="transmembrane region" description="Helical" evidence="2">
    <location>
        <begin position="110"/>
        <end position="127"/>
    </location>
</feature>
<dbReference type="InterPro" id="IPR000045">
    <property type="entry name" value="Prepilin_IV_endopep_pep"/>
</dbReference>
<dbReference type="GO" id="GO:0005886">
    <property type="term" value="C:plasma membrane"/>
    <property type="evidence" value="ECO:0007669"/>
    <property type="project" value="TreeGrafter"/>
</dbReference>
<dbReference type="GO" id="GO:0004190">
    <property type="term" value="F:aspartic-type endopeptidase activity"/>
    <property type="evidence" value="ECO:0007669"/>
    <property type="project" value="InterPro"/>
</dbReference>
<feature type="transmembrane region" description="Helical" evidence="2">
    <location>
        <begin position="86"/>
        <end position="104"/>
    </location>
</feature>
<keyword evidence="5" id="KW-1185">Reference proteome</keyword>
<comment type="similarity">
    <text evidence="1">Belongs to the peptidase A24 family.</text>
</comment>
<dbReference type="PANTHER" id="PTHR30487:SF0">
    <property type="entry name" value="PREPILIN LEADER PEPTIDASE_N-METHYLTRANSFERASE-RELATED"/>
    <property type="match status" value="1"/>
</dbReference>
<keyword evidence="2" id="KW-0472">Membrane</keyword>
<gene>
    <name evidence="4" type="ORF">HYG85_16050</name>
</gene>
<dbReference type="Proteomes" id="UP000677305">
    <property type="component" value="Chromosome"/>
</dbReference>
<evidence type="ECO:0000259" key="3">
    <source>
        <dbReference type="Pfam" id="PF01478"/>
    </source>
</evidence>
<protein>
    <submittedName>
        <fullName evidence="4">Prepilin peptidase</fullName>
    </submittedName>
</protein>
<dbReference type="InterPro" id="IPR050882">
    <property type="entry name" value="Prepilin_peptidase/N-MTase"/>
</dbReference>
<evidence type="ECO:0000313" key="4">
    <source>
        <dbReference type="EMBL" id="QUH30333.1"/>
    </source>
</evidence>
<dbReference type="RefSeq" id="WP_212690508.1">
    <property type="nucleotide sequence ID" value="NZ_CP058561.1"/>
</dbReference>
<feature type="domain" description="Prepilin type IV endopeptidase peptidase" evidence="3">
    <location>
        <begin position="69"/>
        <end position="171"/>
    </location>
</feature>
<accession>A0A8J8MCF3</accession>
<dbReference type="AlphaFoldDB" id="A0A8J8MCF3"/>
<dbReference type="EMBL" id="CP058561">
    <property type="protein sequence ID" value="QUH30333.1"/>
    <property type="molecule type" value="Genomic_DNA"/>
</dbReference>
<feature type="transmembrane region" description="Helical" evidence="2">
    <location>
        <begin position="134"/>
        <end position="152"/>
    </location>
</feature>
<dbReference type="KEGG" id="vgu:HYG85_16050"/>
<feature type="transmembrane region" description="Helical" evidence="2">
    <location>
        <begin position="36"/>
        <end position="54"/>
    </location>
</feature>